<evidence type="ECO:0000313" key="2">
    <source>
        <dbReference type="Proteomes" id="UP000078228"/>
    </source>
</evidence>
<dbReference type="AlphaFoldDB" id="A0A198UCI9"/>
<sequence length="56" mass="6515">MNSIKITQGYIDNFYIHRVGLVFHNDLTYFVDKIVDKFLSGQILAQKSSFLSLLFD</sequence>
<accession>A0A198UCI9</accession>
<organism evidence="1 2">
    <name type="scientific">Moraxella catarrhalis</name>
    <name type="common">Branhamella catarrhalis</name>
    <dbReference type="NCBI Taxonomy" id="480"/>
    <lineage>
        <taxon>Bacteria</taxon>
        <taxon>Pseudomonadati</taxon>
        <taxon>Pseudomonadota</taxon>
        <taxon>Gammaproteobacteria</taxon>
        <taxon>Moraxellales</taxon>
        <taxon>Moraxellaceae</taxon>
        <taxon>Moraxella</taxon>
    </lineage>
</organism>
<evidence type="ECO:0000313" key="1">
    <source>
        <dbReference type="EMBL" id="OAU94150.1"/>
    </source>
</evidence>
<proteinExistence type="predicted"/>
<protein>
    <submittedName>
        <fullName evidence="1">Uncharacterized protein</fullName>
    </submittedName>
</protein>
<dbReference type="EMBL" id="LXHC01000029">
    <property type="protein sequence ID" value="OAU94150.1"/>
    <property type="molecule type" value="Genomic_DNA"/>
</dbReference>
<reference evidence="1 2" key="1">
    <citation type="journal article" date="2016" name="Genome Biol. Evol.">
        <title>Comparative Genomic Analyses of the Moraxella catarrhalis Serosensitive and Seroresistant Lineages Demonstrate Their Independent Evolution.</title>
        <authorList>
            <person name="Earl J.P."/>
            <person name="de Vries S.P."/>
            <person name="Ahmed A."/>
            <person name="Powell E."/>
            <person name="Schultz M.P."/>
            <person name="Hermans P.W."/>
            <person name="Hill D.J."/>
            <person name="Zhou Z."/>
            <person name="Constantinidou C.I."/>
            <person name="Hu F.Z."/>
            <person name="Bootsma H.J."/>
            <person name="Ehrlich G.D."/>
        </authorList>
    </citation>
    <scope>NUCLEOTIDE SEQUENCE [LARGE SCALE GENOMIC DNA]</scope>
    <source>
        <strain evidence="1 2">Z7542</strain>
    </source>
</reference>
<name>A0A198UCI9_MORCA</name>
<keyword evidence="2" id="KW-1185">Reference proteome</keyword>
<gene>
    <name evidence="1" type="ORF">AO384_2196</name>
</gene>
<comment type="caution">
    <text evidence="1">The sequence shown here is derived from an EMBL/GenBank/DDBJ whole genome shotgun (WGS) entry which is preliminary data.</text>
</comment>
<dbReference type="Proteomes" id="UP000078228">
    <property type="component" value="Unassembled WGS sequence"/>
</dbReference>
<dbReference type="PATRIC" id="fig|480.237.peg.1290"/>